<dbReference type="EMBL" id="CM037154">
    <property type="protein sequence ID" value="KAH7859748.1"/>
    <property type="molecule type" value="Genomic_DNA"/>
</dbReference>
<accession>A0ACB7Z1Q5</accession>
<proteinExistence type="predicted"/>
<sequence length="157" mass="17450">MRLALSKGHNLSTSFRRVNVDAGDHLGRNSMKKKLLSSRKASCASLGNFDVDVNLPPFGPHSSSHGNMGNKVRETLCLFQVICRKLLRGEESMWSKQGYKRKRIDLLVDKIIRAIGIETGKRSIGSVPGVEVNDQFHYRVELALVGIHRPTKVALVS</sequence>
<reference evidence="1 2" key="1">
    <citation type="journal article" date="2021" name="Hortic Res">
        <title>High-quality reference genome and annotation aids understanding of berry development for evergreen blueberry (Vaccinium darrowii).</title>
        <authorList>
            <person name="Yu J."/>
            <person name="Hulse-Kemp A.M."/>
            <person name="Babiker E."/>
            <person name="Staton M."/>
        </authorList>
    </citation>
    <scope>NUCLEOTIDE SEQUENCE [LARGE SCALE GENOMIC DNA]</scope>
    <source>
        <strain evidence="2">cv. NJ 8807/NJ 8810</strain>
        <tissue evidence="1">Young leaf</tissue>
    </source>
</reference>
<comment type="caution">
    <text evidence="1">The sequence shown here is derived from an EMBL/GenBank/DDBJ whole genome shotgun (WGS) entry which is preliminary data.</text>
</comment>
<gene>
    <name evidence="1" type="ORF">Vadar_004980</name>
</gene>
<evidence type="ECO:0000313" key="2">
    <source>
        <dbReference type="Proteomes" id="UP000828048"/>
    </source>
</evidence>
<dbReference type="Proteomes" id="UP000828048">
    <property type="component" value="Chromosome 4"/>
</dbReference>
<name>A0ACB7Z1Q5_9ERIC</name>
<organism evidence="1 2">
    <name type="scientific">Vaccinium darrowii</name>
    <dbReference type="NCBI Taxonomy" id="229202"/>
    <lineage>
        <taxon>Eukaryota</taxon>
        <taxon>Viridiplantae</taxon>
        <taxon>Streptophyta</taxon>
        <taxon>Embryophyta</taxon>
        <taxon>Tracheophyta</taxon>
        <taxon>Spermatophyta</taxon>
        <taxon>Magnoliopsida</taxon>
        <taxon>eudicotyledons</taxon>
        <taxon>Gunneridae</taxon>
        <taxon>Pentapetalae</taxon>
        <taxon>asterids</taxon>
        <taxon>Ericales</taxon>
        <taxon>Ericaceae</taxon>
        <taxon>Vaccinioideae</taxon>
        <taxon>Vaccinieae</taxon>
        <taxon>Vaccinium</taxon>
    </lineage>
</organism>
<protein>
    <submittedName>
        <fullName evidence="1">Uncharacterized protein</fullName>
    </submittedName>
</protein>
<keyword evidence="2" id="KW-1185">Reference proteome</keyword>
<evidence type="ECO:0000313" key="1">
    <source>
        <dbReference type="EMBL" id="KAH7859748.1"/>
    </source>
</evidence>